<dbReference type="EMBL" id="DROP01000006">
    <property type="protein sequence ID" value="HHI88326.1"/>
    <property type="molecule type" value="Genomic_DNA"/>
</dbReference>
<evidence type="ECO:0000259" key="2">
    <source>
        <dbReference type="PROSITE" id="PS51208"/>
    </source>
</evidence>
<dbReference type="SUPFAM" id="SSF51126">
    <property type="entry name" value="Pectin lyase-like"/>
    <property type="match status" value="2"/>
</dbReference>
<proteinExistence type="predicted"/>
<organism evidence="3">
    <name type="scientific">Hellea balneolensis</name>
    <dbReference type="NCBI Taxonomy" id="287478"/>
    <lineage>
        <taxon>Bacteria</taxon>
        <taxon>Pseudomonadati</taxon>
        <taxon>Pseudomonadota</taxon>
        <taxon>Alphaproteobacteria</taxon>
        <taxon>Maricaulales</taxon>
        <taxon>Robiginitomaculaceae</taxon>
        <taxon>Hellea</taxon>
    </lineage>
</organism>
<dbReference type="Gene3D" id="2.40.128.130">
    <property type="entry name" value="Autotransporter beta-domain"/>
    <property type="match status" value="1"/>
</dbReference>
<dbReference type="SMART" id="SM00869">
    <property type="entry name" value="Autotransporter"/>
    <property type="match status" value="1"/>
</dbReference>
<feature type="non-terminal residue" evidence="3">
    <location>
        <position position="1"/>
    </location>
</feature>
<feature type="domain" description="Autotransporter" evidence="2">
    <location>
        <begin position="1042"/>
        <end position="1319"/>
    </location>
</feature>
<accession>A0A7V5NWK2</accession>
<comment type="caution">
    <text evidence="3">The sequence shown here is derived from an EMBL/GenBank/DDBJ whole genome shotgun (WGS) entry which is preliminary data.</text>
</comment>
<keyword evidence="1" id="KW-0732">Signal</keyword>
<evidence type="ECO:0000256" key="1">
    <source>
        <dbReference type="ARBA" id="ARBA00022729"/>
    </source>
</evidence>
<evidence type="ECO:0000313" key="3">
    <source>
        <dbReference type="EMBL" id="HHI88326.1"/>
    </source>
</evidence>
<name>A0A7V5NWK2_9PROT</name>
<protein>
    <submittedName>
        <fullName evidence="3">Autotransporter domain-containing protein</fullName>
    </submittedName>
</protein>
<dbReference type="Pfam" id="PF03797">
    <property type="entry name" value="Autotransporter"/>
    <property type="match status" value="1"/>
</dbReference>
<dbReference type="InterPro" id="IPR011050">
    <property type="entry name" value="Pectin_lyase_fold/virulence"/>
</dbReference>
<dbReference type="NCBIfam" id="TIGR02601">
    <property type="entry name" value="autotrns_rpt"/>
    <property type="match status" value="2"/>
</dbReference>
<dbReference type="InterPro" id="IPR013425">
    <property type="entry name" value="Autotrns_rpt"/>
</dbReference>
<gene>
    <name evidence="3" type="ORF">ENK01_00100</name>
</gene>
<dbReference type="Proteomes" id="UP000885806">
    <property type="component" value="Unassembled WGS sequence"/>
</dbReference>
<dbReference type="PROSITE" id="PS51208">
    <property type="entry name" value="AUTOTRANSPORTER"/>
    <property type="match status" value="1"/>
</dbReference>
<dbReference type="Pfam" id="PF12951">
    <property type="entry name" value="PATR"/>
    <property type="match status" value="2"/>
</dbReference>
<reference evidence="3" key="1">
    <citation type="journal article" date="2020" name="mSystems">
        <title>Genome- and Community-Level Interaction Insights into Carbon Utilization and Element Cycling Functions of Hydrothermarchaeota in Hydrothermal Sediment.</title>
        <authorList>
            <person name="Zhou Z."/>
            <person name="Liu Y."/>
            <person name="Xu W."/>
            <person name="Pan J."/>
            <person name="Luo Z.H."/>
            <person name="Li M."/>
        </authorList>
    </citation>
    <scope>NUCLEOTIDE SEQUENCE [LARGE SCALE GENOMIC DNA]</scope>
    <source>
        <strain evidence="3">HyVt-538</strain>
    </source>
</reference>
<dbReference type="InterPro" id="IPR036709">
    <property type="entry name" value="Autotransporte_beta_dom_sf"/>
</dbReference>
<dbReference type="SUPFAM" id="SSF103515">
    <property type="entry name" value="Autotransporter"/>
    <property type="match status" value="1"/>
</dbReference>
<dbReference type="InterPro" id="IPR005546">
    <property type="entry name" value="Autotransporte_beta"/>
</dbReference>
<sequence>AVSITNNGFININNFQDITEGVGVLLSGGDSLTNTGEINLLGGIRNTGVGAFNTIASSGFTLVNSGMIHVEGDFGTGVVSSFDVGARITNTGLIETTGAGFQPQTANDPEVIGSSAIFVSFSDTRIDNSGTIRATGGQSSAITIESREGYTVQSGPNTTTVDTNTTILNSGQIDGRENGIRLLRAGSASGNGGGVNSFGTTTLTLDNQAGGEIVGRNGNGIDIEDSSLDLTNTGVITGAQNGIRLDCELVCSTFALILNSGTITGMNGQAIVLSRGVNFPAFGTLATLDFTNLSGGVVNGDIITAAGDTPDRITLEAGSTVNGNIDLGDGNNILRLHGGLVTGTVTFGANTDAFVFSTLNNYIAPDGGDGFDIEAYVGIQLNNGSYNGPLVFDLDTYNIGSNFERFDIQSGTLILTGDGSTIPAELQEFLVYEYATLLVNTDARNVNIGVGGRLGGTGRVGDVGRGTGFGFNLNGNHTAADPQEITPGGDNAVGTFQMASLELAPTTTLRFDLGAPDVVGGTANDLLIVDGDLILDGTLDIFALPDFGSGVYRLINYGGTLTDNGLEVGMAPDGTYTIQTSVAGQINLITDVANLQFWDADGTANGVISGGSGVWSVPSTNWTDASGTRNGEFSGNMAIFGGTAGTITVEGLHSISALQFTSDGYVLEAGTDGSLSLDAMETFVRVDPGVRATLDLPLTGTGRLIKRDSGTLVLSGTNTHAGGTEVREGVIETSSDASLGAADAAFIFNGGTLRTTADMDIARDMDIASSGTLDDNSFNLGLSGALTGAGTLTKSGTGTLTLSGDSSGFGGTLNLSQGMLRLDGTLGGLLEVAGGTTLMGNGTAGDLDISGTLAVGASIGSMTATGDVTFRSGSNFDVELAADGTNDVLTINGTATIEGGTLNVITLDPDTSYTDGTVYTILSAAGGLSGQFDQLLENSAFLDFTASYGANDLTLTVEKVLTFPEVAQTFNQSQVSGTLMDLGQTAGSDSLAVYNALLMLDGQAARNAFDIADGEIYASLASAGVRQGRIQADRLIARSMQSGSDGWSAWGALSTQDGHVEADANGARFDFNRQSIDLGIDYRGADNGWMAGVSAGLSGGETTNATRQAGANTDNWQISAYGRAGTGRAGPSAAGTLVIGNGNADTTRNITFPGINRTATASADIKTTAISGEVRYGHPVGTKWAAGPVASLAYVKSDVSNIGETGAQSLNLSGSAKADTTLYGAGAFASWQGEKGTFEVSAQYGHADSERAQARLVLEGARNTPYQVRAAEHKNDRALLRANAAFNLGHDWTLTAHGRAEWAAKDANLAASLTVHKKF</sequence>